<evidence type="ECO:0000256" key="6">
    <source>
        <dbReference type="ARBA" id="ARBA00023054"/>
    </source>
</evidence>
<gene>
    <name evidence="14" type="ORF">PPERSA_07382</name>
</gene>
<reference evidence="14 15" key="1">
    <citation type="journal article" date="2015" name="Sci. Rep.">
        <title>Genome of the facultative scuticociliatosis pathogen Pseudocohnilembus persalinus provides insight into its virulence through horizontal gene transfer.</title>
        <authorList>
            <person name="Xiong J."/>
            <person name="Wang G."/>
            <person name="Cheng J."/>
            <person name="Tian M."/>
            <person name="Pan X."/>
            <person name="Warren A."/>
            <person name="Jiang C."/>
            <person name="Yuan D."/>
            <person name="Miao W."/>
        </authorList>
    </citation>
    <scope>NUCLEOTIDE SEQUENCE [LARGE SCALE GENOMIC DNA]</scope>
    <source>
        <strain evidence="14">36N120E</strain>
    </source>
</reference>
<evidence type="ECO:0000259" key="13">
    <source>
        <dbReference type="PROSITE" id="PS50067"/>
    </source>
</evidence>
<dbReference type="Pfam" id="PF00225">
    <property type="entry name" value="Kinesin"/>
    <property type="match status" value="1"/>
</dbReference>
<evidence type="ECO:0000256" key="9">
    <source>
        <dbReference type="PROSITE-ProRule" id="PRU00283"/>
    </source>
</evidence>
<dbReference type="Proteomes" id="UP000054937">
    <property type="component" value="Unassembled WGS sequence"/>
</dbReference>
<evidence type="ECO:0000313" key="14">
    <source>
        <dbReference type="EMBL" id="KRW99139.1"/>
    </source>
</evidence>
<name>A0A0V0QA78_PSEPJ</name>
<dbReference type="InParanoid" id="A0A0V0QA78"/>
<evidence type="ECO:0000256" key="2">
    <source>
        <dbReference type="ARBA" id="ARBA00022490"/>
    </source>
</evidence>
<evidence type="ECO:0000256" key="4">
    <source>
        <dbReference type="ARBA" id="ARBA00022741"/>
    </source>
</evidence>
<sequence>MSKNSESVKVAVRCRPISRKEQEDNRNLIVQVNQKTGEIIVQNPKAEGEQPKTFTFDKTYAPDCKQSEIYDETAYPIVESVLTGYNGTIFAYGQTGTGKTHTMEGNINVPDLRGIIPRTFDHIFKTINGTPGVQFMVRASMFELYNEEIRDLLVKSNKKLEIREHKNGGTYVKDLSSFMIQSAEELMEKLNFGKENRQVGATSMNQDSSRSHSIFSLQVETCVEQDGNQRITQGKLNLVDLAGSERQSKTNATGDRLKEGISINQSLTTLGNVISALVDGKSSHIPYRDSKLTRILSDSLGGNTKTVMIANIGPVDYNYDETVTTLRYAWRAKSIKNKPKINEDPKDAMIRQFQEEITKLKEQLAGSVEGQPHDGGDVEYVDKVIKVTDNEKLQETEKRLEQERQQIKKEFEDQRQKILSQKNVQEEEKKKLLKKLKEKEEAQKIEREKYEKLVKKIKKMEEKVMKGESQYQEALEKERQIKLHEQEIEEKRKRDQQLQDQLKEKELLRNDLTKKYNSYQEENEDKTQKLKQLQERLKVIQTENQEIEDFYVSEIDELQERRRDLLQELKLKQLILEYFVPQQELEQLQLRAVFNDDIDDWMYPNLQLAGNTLRMNRGGKDLAPNQQELDEIEALNLNGHPNVYFAYTEEGPVREEELNPQEKKQKESRKKQQTGKRSKKKEQEEKKPQKNIAKAKGLGFYN</sequence>
<comment type="subcellular location">
    <subcellularLocation>
        <location evidence="1">Cytoplasm</location>
        <location evidence="1">Cytoskeleton</location>
    </subcellularLocation>
</comment>
<dbReference type="FunFam" id="3.40.850.10:FF:000029">
    <property type="entry name" value="Kinesin-like protein KIF17"/>
    <property type="match status" value="1"/>
</dbReference>
<keyword evidence="5 9" id="KW-0067">ATP-binding</keyword>
<dbReference type="PANTHER" id="PTHR47969:SF21">
    <property type="entry name" value="KINESIN-LIKE PROTEIN"/>
    <property type="match status" value="1"/>
</dbReference>
<dbReference type="PANTHER" id="PTHR47969">
    <property type="entry name" value="CHROMOSOME-ASSOCIATED KINESIN KIF4A-RELATED"/>
    <property type="match status" value="1"/>
</dbReference>
<evidence type="ECO:0000313" key="15">
    <source>
        <dbReference type="Proteomes" id="UP000054937"/>
    </source>
</evidence>
<dbReference type="OMA" id="NMRKHIE"/>
<dbReference type="AlphaFoldDB" id="A0A0V0QA78"/>
<comment type="similarity">
    <text evidence="9 10">Belongs to the TRAFAC class myosin-kinesin ATPase superfamily. Kinesin family.</text>
</comment>
<proteinExistence type="inferred from homology"/>
<accession>A0A0V0QA78</accession>
<feature type="compositionally biased region" description="Basic residues" evidence="12">
    <location>
        <begin position="666"/>
        <end position="680"/>
    </location>
</feature>
<dbReference type="InterPro" id="IPR036961">
    <property type="entry name" value="Kinesin_motor_dom_sf"/>
</dbReference>
<evidence type="ECO:0000256" key="10">
    <source>
        <dbReference type="RuleBase" id="RU000394"/>
    </source>
</evidence>
<dbReference type="GO" id="GO:0007018">
    <property type="term" value="P:microtubule-based movement"/>
    <property type="evidence" value="ECO:0007669"/>
    <property type="project" value="InterPro"/>
</dbReference>
<keyword evidence="7 9" id="KW-0505">Motor protein</keyword>
<dbReference type="InterPro" id="IPR001752">
    <property type="entry name" value="Kinesin_motor_dom"/>
</dbReference>
<dbReference type="GO" id="GO:0016787">
    <property type="term" value="F:hydrolase activity"/>
    <property type="evidence" value="ECO:0007669"/>
    <property type="project" value="UniProtKB-KW"/>
</dbReference>
<comment type="caution">
    <text evidence="14">The sequence shown here is derived from an EMBL/GenBank/DDBJ whole genome shotgun (WGS) entry which is preliminary data.</text>
</comment>
<dbReference type="OrthoDB" id="3176171at2759"/>
<feature type="coiled-coil region" evidence="11">
    <location>
        <begin position="386"/>
        <end position="575"/>
    </location>
</feature>
<feature type="domain" description="Kinesin motor" evidence="13">
    <location>
        <begin position="7"/>
        <end position="335"/>
    </location>
</feature>
<dbReference type="PRINTS" id="PR00380">
    <property type="entry name" value="KINESINHEAVY"/>
</dbReference>
<evidence type="ECO:0000256" key="11">
    <source>
        <dbReference type="SAM" id="Coils"/>
    </source>
</evidence>
<dbReference type="SMART" id="SM00129">
    <property type="entry name" value="KISc"/>
    <property type="match status" value="1"/>
</dbReference>
<evidence type="ECO:0000256" key="12">
    <source>
        <dbReference type="SAM" id="MobiDB-lite"/>
    </source>
</evidence>
<protein>
    <recommendedName>
        <fullName evidence="10">Kinesin-like protein</fullName>
    </recommendedName>
</protein>
<dbReference type="InterPro" id="IPR019821">
    <property type="entry name" value="Kinesin_motor_CS"/>
</dbReference>
<keyword evidence="8" id="KW-0206">Cytoskeleton</keyword>
<organism evidence="14 15">
    <name type="scientific">Pseudocohnilembus persalinus</name>
    <name type="common">Ciliate</name>
    <dbReference type="NCBI Taxonomy" id="266149"/>
    <lineage>
        <taxon>Eukaryota</taxon>
        <taxon>Sar</taxon>
        <taxon>Alveolata</taxon>
        <taxon>Ciliophora</taxon>
        <taxon>Intramacronucleata</taxon>
        <taxon>Oligohymenophorea</taxon>
        <taxon>Scuticociliatia</taxon>
        <taxon>Philasterida</taxon>
        <taxon>Pseudocohnilembidae</taxon>
        <taxon>Pseudocohnilembus</taxon>
    </lineage>
</organism>
<dbReference type="InterPro" id="IPR027417">
    <property type="entry name" value="P-loop_NTPase"/>
</dbReference>
<feature type="binding site" evidence="9">
    <location>
        <begin position="93"/>
        <end position="100"/>
    </location>
    <ligand>
        <name>ATP</name>
        <dbReference type="ChEBI" id="CHEBI:30616"/>
    </ligand>
</feature>
<dbReference type="PROSITE" id="PS50067">
    <property type="entry name" value="KINESIN_MOTOR_2"/>
    <property type="match status" value="1"/>
</dbReference>
<dbReference type="Gene3D" id="3.40.850.10">
    <property type="entry name" value="Kinesin motor domain"/>
    <property type="match status" value="1"/>
</dbReference>
<dbReference type="GO" id="GO:0003777">
    <property type="term" value="F:microtubule motor activity"/>
    <property type="evidence" value="ECO:0007669"/>
    <property type="project" value="InterPro"/>
</dbReference>
<keyword evidence="4 9" id="KW-0547">Nucleotide-binding</keyword>
<keyword evidence="3 10" id="KW-0493">Microtubule</keyword>
<keyword evidence="14" id="KW-0378">Hydrolase</keyword>
<dbReference type="GO" id="GO:0005874">
    <property type="term" value="C:microtubule"/>
    <property type="evidence" value="ECO:0007669"/>
    <property type="project" value="UniProtKB-KW"/>
</dbReference>
<dbReference type="PROSITE" id="PS00411">
    <property type="entry name" value="KINESIN_MOTOR_1"/>
    <property type="match status" value="1"/>
</dbReference>
<dbReference type="FunCoup" id="A0A0V0QA78">
    <property type="interactions" value="3"/>
</dbReference>
<dbReference type="InterPro" id="IPR027640">
    <property type="entry name" value="Kinesin-like_fam"/>
</dbReference>
<evidence type="ECO:0000256" key="3">
    <source>
        <dbReference type="ARBA" id="ARBA00022701"/>
    </source>
</evidence>
<dbReference type="SUPFAM" id="SSF52540">
    <property type="entry name" value="P-loop containing nucleoside triphosphate hydrolases"/>
    <property type="match status" value="1"/>
</dbReference>
<dbReference type="EMBL" id="LDAU01000220">
    <property type="protein sequence ID" value="KRW99139.1"/>
    <property type="molecule type" value="Genomic_DNA"/>
</dbReference>
<evidence type="ECO:0000256" key="8">
    <source>
        <dbReference type="ARBA" id="ARBA00023212"/>
    </source>
</evidence>
<keyword evidence="6 11" id="KW-0175">Coiled coil</keyword>
<keyword evidence="15" id="KW-1185">Reference proteome</keyword>
<dbReference type="GO" id="GO:0008017">
    <property type="term" value="F:microtubule binding"/>
    <property type="evidence" value="ECO:0007669"/>
    <property type="project" value="InterPro"/>
</dbReference>
<feature type="region of interest" description="Disordered" evidence="12">
    <location>
        <begin position="650"/>
        <end position="702"/>
    </location>
</feature>
<dbReference type="GO" id="GO:0005524">
    <property type="term" value="F:ATP binding"/>
    <property type="evidence" value="ECO:0007669"/>
    <property type="project" value="UniProtKB-UniRule"/>
</dbReference>
<feature type="compositionally biased region" description="Basic and acidic residues" evidence="12">
    <location>
        <begin position="651"/>
        <end position="665"/>
    </location>
</feature>
<evidence type="ECO:0000256" key="5">
    <source>
        <dbReference type="ARBA" id="ARBA00022840"/>
    </source>
</evidence>
<evidence type="ECO:0000256" key="7">
    <source>
        <dbReference type="ARBA" id="ARBA00023175"/>
    </source>
</evidence>
<keyword evidence="2" id="KW-0963">Cytoplasm</keyword>
<evidence type="ECO:0000256" key="1">
    <source>
        <dbReference type="ARBA" id="ARBA00004245"/>
    </source>
</evidence>